<feature type="transmembrane region" description="Helical" evidence="7">
    <location>
        <begin position="41"/>
        <end position="60"/>
    </location>
</feature>
<evidence type="ECO:0000313" key="8">
    <source>
        <dbReference type="EMBL" id="AGJ62004.1"/>
    </source>
</evidence>
<dbReference type="KEGG" id="sic:SiL_0535"/>
<dbReference type="Gene3D" id="1.20.1080.10">
    <property type="entry name" value="Glycerol uptake facilitator protein"/>
    <property type="match status" value="1"/>
</dbReference>
<dbReference type="SUPFAM" id="SSF81338">
    <property type="entry name" value="Aquaporin-like"/>
    <property type="match status" value="1"/>
</dbReference>
<reference evidence="8 9" key="1">
    <citation type="journal article" date="2013" name="Open Biol.">
        <title>Genomics and genetics of Sulfolobus islandicus LAL14/1, a model hyperthermophilic archaeon.</title>
        <authorList>
            <person name="Jaubert C."/>
            <person name="Danioux C."/>
            <person name="Oberto J."/>
            <person name="Cortez D."/>
            <person name="Bize A."/>
            <person name="Krupovic M."/>
            <person name="She Q."/>
            <person name="Forterre P."/>
            <person name="Prangishvili D."/>
            <person name="Sezonov G."/>
        </authorList>
    </citation>
    <scope>NUCLEOTIDE SEQUENCE [LARGE SCALE GENOMIC DNA]</scope>
    <source>
        <strain evidence="8">LAL14/1</strain>
    </source>
</reference>
<accession>M9U4S7</accession>
<evidence type="ECO:0000313" key="9">
    <source>
        <dbReference type="Proteomes" id="UP000013006"/>
    </source>
</evidence>
<keyword evidence="5 7" id="KW-1133">Transmembrane helix</keyword>
<proteinExistence type="inferred from homology"/>
<keyword evidence="6 7" id="KW-0472">Membrane</keyword>
<feature type="transmembrane region" description="Helical" evidence="7">
    <location>
        <begin position="12"/>
        <end position="35"/>
    </location>
</feature>
<comment type="subcellular location">
    <subcellularLocation>
        <location evidence="1">Membrane</location>
        <topology evidence="1">Multi-pass membrane protein</topology>
    </subcellularLocation>
</comment>
<evidence type="ECO:0000256" key="6">
    <source>
        <dbReference type="ARBA" id="ARBA00023136"/>
    </source>
</evidence>
<dbReference type="InterPro" id="IPR000425">
    <property type="entry name" value="MIP"/>
</dbReference>
<evidence type="ECO:0000256" key="3">
    <source>
        <dbReference type="ARBA" id="ARBA00022448"/>
    </source>
</evidence>
<dbReference type="AlphaFoldDB" id="M9U4S7"/>
<name>M9U4S7_SACIS</name>
<comment type="similarity">
    <text evidence="2">Belongs to the MIP/aquaporin (TC 1.A.8) family.</text>
</comment>
<keyword evidence="3" id="KW-0813">Transport</keyword>
<keyword evidence="4 7" id="KW-0812">Transmembrane</keyword>
<dbReference type="EMBL" id="CP003928">
    <property type="protein sequence ID" value="AGJ62004.1"/>
    <property type="molecule type" value="Genomic_DNA"/>
</dbReference>
<evidence type="ECO:0000256" key="7">
    <source>
        <dbReference type="SAM" id="Phobius"/>
    </source>
</evidence>
<protein>
    <submittedName>
        <fullName evidence="8">Glycerol uptake facilitator and related permeases (Major Intrinsic Protein Family)</fullName>
    </submittedName>
</protein>
<dbReference type="GO" id="GO:0005886">
    <property type="term" value="C:plasma membrane"/>
    <property type="evidence" value="ECO:0007669"/>
    <property type="project" value="TreeGrafter"/>
</dbReference>
<evidence type="ECO:0000256" key="2">
    <source>
        <dbReference type="ARBA" id="ARBA00006175"/>
    </source>
</evidence>
<dbReference type="PANTHER" id="PTHR43829:SF9">
    <property type="entry name" value="AQUAPORIN-9"/>
    <property type="match status" value="1"/>
</dbReference>
<evidence type="ECO:0000256" key="1">
    <source>
        <dbReference type="ARBA" id="ARBA00004141"/>
    </source>
</evidence>
<dbReference type="GO" id="GO:0015254">
    <property type="term" value="F:glycerol channel activity"/>
    <property type="evidence" value="ECO:0007669"/>
    <property type="project" value="TreeGrafter"/>
</dbReference>
<dbReference type="PANTHER" id="PTHR43829">
    <property type="entry name" value="AQUAPORIN OR AQUAGLYCEROPORIN RELATED"/>
    <property type="match status" value="1"/>
</dbReference>
<dbReference type="InterPro" id="IPR023271">
    <property type="entry name" value="Aquaporin-like"/>
</dbReference>
<evidence type="ECO:0000256" key="5">
    <source>
        <dbReference type="ARBA" id="ARBA00022989"/>
    </source>
</evidence>
<dbReference type="InterPro" id="IPR050363">
    <property type="entry name" value="MIP/Aquaporin"/>
</dbReference>
<dbReference type="Proteomes" id="UP000013006">
    <property type="component" value="Chromosome"/>
</dbReference>
<sequence>MSVVLKDSLWRYFAEFVGTFILILFGDGAVVASTLTGQPSFGFIMVCWGFGIVLAIYAVGPISGAHINPNLTSSPPWKGDGSPPEGSWFPPSIRDYISHMVGRREGQRPPPV</sequence>
<gene>
    <name evidence="8" type="ORF">SiL_0535</name>
</gene>
<dbReference type="HOGENOM" id="CLU_2140318_0_0_2"/>
<dbReference type="Pfam" id="PF00230">
    <property type="entry name" value="MIP"/>
    <property type="match status" value="1"/>
</dbReference>
<dbReference type="PRINTS" id="PR00783">
    <property type="entry name" value="MINTRINSICP"/>
</dbReference>
<organism>
    <name type="scientific">Saccharolobus islandicus LAL14/1</name>
    <dbReference type="NCBI Taxonomy" id="1241935"/>
    <lineage>
        <taxon>Archaea</taxon>
        <taxon>Thermoproteota</taxon>
        <taxon>Thermoprotei</taxon>
        <taxon>Sulfolobales</taxon>
        <taxon>Sulfolobaceae</taxon>
        <taxon>Saccharolobus</taxon>
    </lineage>
</organism>
<evidence type="ECO:0000256" key="4">
    <source>
        <dbReference type="ARBA" id="ARBA00022692"/>
    </source>
</evidence>